<keyword evidence="3" id="KW-1185">Reference proteome</keyword>
<comment type="caution">
    <text evidence="2">The sequence shown here is derived from an EMBL/GenBank/DDBJ whole genome shotgun (WGS) entry which is preliminary data.</text>
</comment>
<dbReference type="AlphaFoldDB" id="A0A9D4TDN0"/>
<name>A0A9D4TDN0_RHISA</name>
<protein>
    <submittedName>
        <fullName evidence="2">Uncharacterized protein</fullName>
    </submittedName>
</protein>
<evidence type="ECO:0000313" key="3">
    <source>
        <dbReference type="Proteomes" id="UP000821837"/>
    </source>
</evidence>
<proteinExistence type="predicted"/>
<dbReference type="Proteomes" id="UP000821837">
    <property type="component" value="Unassembled WGS sequence"/>
</dbReference>
<reference evidence="2" key="2">
    <citation type="submission" date="2021-09" db="EMBL/GenBank/DDBJ databases">
        <authorList>
            <person name="Jia N."/>
            <person name="Wang J."/>
            <person name="Shi W."/>
            <person name="Du L."/>
            <person name="Sun Y."/>
            <person name="Zhan W."/>
            <person name="Jiang J."/>
            <person name="Wang Q."/>
            <person name="Zhang B."/>
            <person name="Ji P."/>
            <person name="Sakyi L.B."/>
            <person name="Cui X."/>
            <person name="Yuan T."/>
            <person name="Jiang B."/>
            <person name="Yang W."/>
            <person name="Lam T.T.-Y."/>
            <person name="Chang Q."/>
            <person name="Ding S."/>
            <person name="Wang X."/>
            <person name="Zhu J."/>
            <person name="Ruan X."/>
            <person name="Zhao L."/>
            <person name="Wei J."/>
            <person name="Que T."/>
            <person name="Du C."/>
            <person name="Cheng J."/>
            <person name="Dai P."/>
            <person name="Han X."/>
            <person name="Huang E."/>
            <person name="Gao Y."/>
            <person name="Liu J."/>
            <person name="Shao H."/>
            <person name="Ye R."/>
            <person name="Li L."/>
            <person name="Wei W."/>
            <person name="Wang X."/>
            <person name="Wang C."/>
            <person name="Huo Q."/>
            <person name="Li W."/>
            <person name="Guo W."/>
            <person name="Chen H."/>
            <person name="Chen S."/>
            <person name="Zhou L."/>
            <person name="Zhou L."/>
            <person name="Ni X."/>
            <person name="Tian J."/>
            <person name="Zhou Y."/>
            <person name="Sheng Y."/>
            <person name="Liu T."/>
            <person name="Pan Y."/>
            <person name="Xia L."/>
            <person name="Li J."/>
            <person name="Zhao F."/>
            <person name="Cao W."/>
        </authorList>
    </citation>
    <scope>NUCLEOTIDE SEQUENCE</scope>
    <source>
        <strain evidence="2">Rsan-2018</strain>
        <tissue evidence="2">Larvae</tissue>
    </source>
</reference>
<dbReference type="EMBL" id="JABSTV010000429">
    <property type="protein sequence ID" value="KAH7986466.1"/>
    <property type="molecule type" value="Genomic_DNA"/>
</dbReference>
<sequence>MARRFKAYFRAFVCGPCSSKPARAKGRRGRQARVRTLRCGSGKWTQSFSLKSGIKFPSSPEDGEPRRSSRGEPLVTEDDGRG</sequence>
<organism evidence="2 3">
    <name type="scientific">Rhipicephalus sanguineus</name>
    <name type="common">Brown dog tick</name>
    <name type="synonym">Ixodes sanguineus</name>
    <dbReference type="NCBI Taxonomy" id="34632"/>
    <lineage>
        <taxon>Eukaryota</taxon>
        <taxon>Metazoa</taxon>
        <taxon>Ecdysozoa</taxon>
        <taxon>Arthropoda</taxon>
        <taxon>Chelicerata</taxon>
        <taxon>Arachnida</taxon>
        <taxon>Acari</taxon>
        <taxon>Parasitiformes</taxon>
        <taxon>Ixodida</taxon>
        <taxon>Ixodoidea</taxon>
        <taxon>Ixodidae</taxon>
        <taxon>Rhipicephalinae</taxon>
        <taxon>Rhipicephalus</taxon>
        <taxon>Rhipicephalus</taxon>
    </lineage>
</organism>
<evidence type="ECO:0000256" key="1">
    <source>
        <dbReference type="SAM" id="MobiDB-lite"/>
    </source>
</evidence>
<gene>
    <name evidence="2" type="ORF">HPB52_024937</name>
</gene>
<reference evidence="2" key="1">
    <citation type="journal article" date="2020" name="Cell">
        <title>Large-Scale Comparative Analyses of Tick Genomes Elucidate Their Genetic Diversity and Vector Capacities.</title>
        <authorList>
            <consortium name="Tick Genome and Microbiome Consortium (TIGMIC)"/>
            <person name="Jia N."/>
            <person name="Wang J."/>
            <person name="Shi W."/>
            <person name="Du L."/>
            <person name="Sun Y."/>
            <person name="Zhan W."/>
            <person name="Jiang J.F."/>
            <person name="Wang Q."/>
            <person name="Zhang B."/>
            <person name="Ji P."/>
            <person name="Bell-Sakyi L."/>
            <person name="Cui X.M."/>
            <person name="Yuan T.T."/>
            <person name="Jiang B.G."/>
            <person name="Yang W.F."/>
            <person name="Lam T.T."/>
            <person name="Chang Q.C."/>
            <person name="Ding S.J."/>
            <person name="Wang X.J."/>
            <person name="Zhu J.G."/>
            <person name="Ruan X.D."/>
            <person name="Zhao L."/>
            <person name="Wei J.T."/>
            <person name="Ye R.Z."/>
            <person name="Que T.C."/>
            <person name="Du C.H."/>
            <person name="Zhou Y.H."/>
            <person name="Cheng J.X."/>
            <person name="Dai P.F."/>
            <person name="Guo W.B."/>
            <person name="Han X.H."/>
            <person name="Huang E.J."/>
            <person name="Li L.F."/>
            <person name="Wei W."/>
            <person name="Gao Y.C."/>
            <person name="Liu J.Z."/>
            <person name="Shao H.Z."/>
            <person name="Wang X."/>
            <person name="Wang C.C."/>
            <person name="Yang T.C."/>
            <person name="Huo Q.B."/>
            <person name="Li W."/>
            <person name="Chen H.Y."/>
            <person name="Chen S.E."/>
            <person name="Zhou L.G."/>
            <person name="Ni X.B."/>
            <person name="Tian J.H."/>
            <person name="Sheng Y."/>
            <person name="Liu T."/>
            <person name="Pan Y.S."/>
            <person name="Xia L.Y."/>
            <person name="Li J."/>
            <person name="Zhao F."/>
            <person name="Cao W.C."/>
        </authorList>
    </citation>
    <scope>NUCLEOTIDE SEQUENCE</scope>
    <source>
        <strain evidence="2">Rsan-2018</strain>
    </source>
</reference>
<dbReference type="VEuPathDB" id="VectorBase:RSAN_029319"/>
<feature type="region of interest" description="Disordered" evidence="1">
    <location>
        <begin position="50"/>
        <end position="82"/>
    </location>
</feature>
<accession>A0A9D4TDN0</accession>
<evidence type="ECO:0000313" key="2">
    <source>
        <dbReference type="EMBL" id="KAH7986466.1"/>
    </source>
</evidence>